<accession>A0AAD7J2P3</accession>
<reference evidence="2" key="1">
    <citation type="submission" date="2023-03" db="EMBL/GenBank/DDBJ databases">
        <title>Massive genome expansion in bonnet fungi (Mycena s.s.) driven by repeated elements and novel gene families across ecological guilds.</title>
        <authorList>
            <consortium name="Lawrence Berkeley National Laboratory"/>
            <person name="Harder C.B."/>
            <person name="Miyauchi S."/>
            <person name="Viragh M."/>
            <person name="Kuo A."/>
            <person name="Thoen E."/>
            <person name="Andreopoulos B."/>
            <person name="Lu D."/>
            <person name="Skrede I."/>
            <person name="Drula E."/>
            <person name="Henrissat B."/>
            <person name="Morin E."/>
            <person name="Kohler A."/>
            <person name="Barry K."/>
            <person name="LaButti K."/>
            <person name="Morin E."/>
            <person name="Salamov A."/>
            <person name="Lipzen A."/>
            <person name="Mereny Z."/>
            <person name="Hegedus B."/>
            <person name="Baldrian P."/>
            <person name="Stursova M."/>
            <person name="Weitz H."/>
            <person name="Taylor A."/>
            <person name="Grigoriev I.V."/>
            <person name="Nagy L.G."/>
            <person name="Martin F."/>
            <person name="Kauserud H."/>
        </authorList>
    </citation>
    <scope>NUCLEOTIDE SEQUENCE</scope>
    <source>
        <strain evidence="2">CBHHK182m</strain>
    </source>
</reference>
<comment type="caution">
    <text evidence="2">The sequence shown here is derived from an EMBL/GenBank/DDBJ whole genome shotgun (WGS) entry which is preliminary data.</text>
</comment>
<evidence type="ECO:0000313" key="3">
    <source>
        <dbReference type="Proteomes" id="UP001215598"/>
    </source>
</evidence>
<gene>
    <name evidence="2" type="ORF">B0H16DRAFT_1886486</name>
</gene>
<evidence type="ECO:0000256" key="1">
    <source>
        <dbReference type="SAM" id="MobiDB-lite"/>
    </source>
</evidence>
<feature type="compositionally biased region" description="Polar residues" evidence="1">
    <location>
        <begin position="1"/>
        <end position="16"/>
    </location>
</feature>
<protein>
    <submittedName>
        <fullName evidence="2">Uncharacterized protein</fullName>
    </submittedName>
</protein>
<proteinExistence type="predicted"/>
<feature type="region of interest" description="Disordered" evidence="1">
    <location>
        <begin position="1"/>
        <end position="60"/>
    </location>
</feature>
<organism evidence="2 3">
    <name type="scientific">Mycena metata</name>
    <dbReference type="NCBI Taxonomy" id="1033252"/>
    <lineage>
        <taxon>Eukaryota</taxon>
        <taxon>Fungi</taxon>
        <taxon>Dikarya</taxon>
        <taxon>Basidiomycota</taxon>
        <taxon>Agaricomycotina</taxon>
        <taxon>Agaricomycetes</taxon>
        <taxon>Agaricomycetidae</taxon>
        <taxon>Agaricales</taxon>
        <taxon>Marasmiineae</taxon>
        <taxon>Mycenaceae</taxon>
        <taxon>Mycena</taxon>
    </lineage>
</organism>
<evidence type="ECO:0000313" key="2">
    <source>
        <dbReference type="EMBL" id="KAJ7754780.1"/>
    </source>
</evidence>
<name>A0AAD7J2P3_9AGAR</name>
<dbReference type="EMBL" id="JARKIB010000051">
    <property type="protein sequence ID" value="KAJ7754780.1"/>
    <property type="molecule type" value="Genomic_DNA"/>
</dbReference>
<dbReference type="Proteomes" id="UP001215598">
    <property type="component" value="Unassembled WGS sequence"/>
</dbReference>
<keyword evidence="3" id="KW-1185">Reference proteome</keyword>
<feature type="compositionally biased region" description="Basic and acidic residues" evidence="1">
    <location>
        <begin position="38"/>
        <end position="57"/>
    </location>
</feature>
<sequence>MKNESTNISKSISSCDFQPVPFKKARPASSSRNATTGDKGKNKDEREREQAERETMRESFYAPIPSLRRVVTCLPSLSHPLSARSTSLSYGFSLGAIRRPCIHIKKIAGAEDGAATLTPETEMFLPSAGCPRPPPGLRRVGGGASEAAAEAARREPHGALRDGLTHLRRRARRIASYVVVPPRCSARSGRAVRYRSPEGQCLMLSSRDGYCTLVTVHEILPTHHGQRTAGRGPAFGADFISIDASRFSMRESLHSACTSPFACIKKHPPLPLCLVKTR</sequence>
<dbReference type="AlphaFoldDB" id="A0AAD7J2P3"/>